<dbReference type="Proteomes" id="UP000419144">
    <property type="component" value="Unassembled WGS sequence"/>
</dbReference>
<dbReference type="VEuPathDB" id="TriTrypDB:LtaPh_9910501"/>
<name>A0A640KXH6_LEITA</name>
<feature type="region of interest" description="Disordered" evidence="2">
    <location>
        <begin position="54"/>
        <end position="90"/>
    </location>
</feature>
<feature type="compositionally biased region" description="Basic residues" evidence="2">
    <location>
        <begin position="54"/>
        <end position="63"/>
    </location>
</feature>
<evidence type="ECO:0000313" key="6">
    <source>
        <dbReference type="Proteomes" id="UP000419144"/>
    </source>
</evidence>
<dbReference type="GO" id="GO:0010468">
    <property type="term" value="P:regulation of gene expression"/>
    <property type="evidence" value="ECO:0007669"/>
    <property type="project" value="TreeGrafter"/>
</dbReference>
<gene>
    <name evidence="4" type="ORF">LtaPh_3306200</name>
    <name evidence="5" type="ORF">LtaPh_9910501</name>
</gene>
<accession>A0A640KXH6</accession>
<evidence type="ECO:0000259" key="3">
    <source>
        <dbReference type="Pfam" id="PF06047"/>
    </source>
</evidence>
<dbReference type="AlphaFoldDB" id="A0A640KXH6"/>
<dbReference type="EMBL" id="BLBS01000050">
    <property type="protein sequence ID" value="GET91795.1"/>
    <property type="molecule type" value="Genomic_DNA"/>
</dbReference>
<feature type="domain" description="NF-kappa-B-activating protein C-terminal" evidence="3">
    <location>
        <begin position="314"/>
        <end position="397"/>
    </location>
</feature>
<comment type="similarity">
    <text evidence="1">Belongs to the NKAP family.</text>
</comment>
<reference evidence="5 6" key="1">
    <citation type="submission" date="2019-11" db="EMBL/GenBank/DDBJ databases">
        <title>Leishmania tarentolae CDS.</title>
        <authorList>
            <person name="Goto Y."/>
            <person name="Yamagishi J."/>
        </authorList>
    </citation>
    <scope>NUCLEOTIDE SEQUENCE [LARGE SCALE GENOMIC DNA]</scope>
    <source>
        <strain evidence="5 6">Parrot Tar II</strain>
    </source>
</reference>
<evidence type="ECO:0000313" key="5">
    <source>
        <dbReference type="EMBL" id="GET93921.1"/>
    </source>
</evidence>
<dbReference type="GO" id="GO:0005634">
    <property type="term" value="C:nucleus"/>
    <property type="evidence" value="ECO:0007669"/>
    <property type="project" value="TreeGrafter"/>
</dbReference>
<proteinExistence type="inferred from homology"/>
<feature type="region of interest" description="Disordered" evidence="2">
    <location>
        <begin position="115"/>
        <end position="139"/>
    </location>
</feature>
<dbReference type="EMBL" id="BLBS01000118">
    <property type="protein sequence ID" value="GET93921.1"/>
    <property type="molecule type" value="Genomic_DNA"/>
</dbReference>
<dbReference type="OrthoDB" id="273141at2759"/>
<keyword evidence="6" id="KW-1185">Reference proteome</keyword>
<comment type="caution">
    <text evidence="5">The sequence shown here is derived from an EMBL/GenBank/DDBJ whole genome shotgun (WGS) entry which is preliminary data.</text>
</comment>
<dbReference type="InterPro" id="IPR040466">
    <property type="entry name" value="NKAP"/>
</dbReference>
<dbReference type="VEuPathDB" id="TriTrypDB:LtaPh_3306200"/>
<feature type="compositionally biased region" description="Polar residues" evidence="2">
    <location>
        <begin position="130"/>
        <end position="139"/>
    </location>
</feature>
<evidence type="ECO:0000256" key="2">
    <source>
        <dbReference type="SAM" id="MobiDB-lite"/>
    </source>
</evidence>
<evidence type="ECO:0000313" key="4">
    <source>
        <dbReference type="EMBL" id="GET91795.1"/>
    </source>
</evidence>
<dbReference type="GO" id="GO:0003682">
    <property type="term" value="F:chromatin binding"/>
    <property type="evidence" value="ECO:0007669"/>
    <property type="project" value="InterPro"/>
</dbReference>
<dbReference type="Pfam" id="PF06047">
    <property type="entry name" value="Nkap_C"/>
    <property type="match status" value="1"/>
</dbReference>
<sequence>MSNSVWALAVSTTSPSDLPAGDEVEQIVCRSLEENAYSVQGFWLWQSNFIQSRRRREQRRRRQRNDVASPTKEGSGESAPTRSEAEEASLQRADEIRGYVSAVLHATGYPYPFASTADDAREGADDPAPSTVTDAETAVTSDGLTPASLCSTITDSAAVSGEPPLKVNRGEGTGATARIPARPASALAKFVAKARAQHCDLVEHAPVVVATVPARWAELDEPGTQPGMGRKRIQFSDEPPLVKTPQLSSRGHIRRDNGDNDDDDSFTVQLPAHMGLQSSSNKDKSDGHSMDAGAGGAGGAEAVAAKHPSQMTRAEFLSQFKRAPRRGEVGQTAEEIAAAEKLGYVMSGSRSVASRMYVDRIQRQLHEHEAAKLQQQFRKVEDERMDDQLVLGLAQFINSKAKS</sequence>
<organism evidence="5 6">
    <name type="scientific">Leishmania tarentolae</name>
    <name type="common">Sauroleishmania tarentolae</name>
    <dbReference type="NCBI Taxonomy" id="5689"/>
    <lineage>
        <taxon>Eukaryota</taxon>
        <taxon>Discoba</taxon>
        <taxon>Euglenozoa</taxon>
        <taxon>Kinetoplastea</taxon>
        <taxon>Metakinetoplastina</taxon>
        <taxon>Trypanosomatida</taxon>
        <taxon>Trypanosomatidae</taxon>
        <taxon>Leishmaniinae</taxon>
        <taxon>Leishmania</taxon>
        <taxon>lizard Leishmania</taxon>
    </lineage>
</organism>
<protein>
    <recommendedName>
        <fullName evidence="3">NF-kappa-B-activating protein C-terminal domain-containing protein</fullName>
    </recommendedName>
</protein>
<dbReference type="PANTHER" id="PTHR13087">
    <property type="entry name" value="NF-KAPPA B ACTIVATING PROTEIN"/>
    <property type="match status" value="1"/>
</dbReference>
<feature type="region of interest" description="Disordered" evidence="2">
    <location>
        <begin position="219"/>
        <end position="309"/>
    </location>
</feature>
<dbReference type="InterPro" id="IPR009269">
    <property type="entry name" value="NKAP_C"/>
</dbReference>
<dbReference type="PANTHER" id="PTHR13087:SF0">
    <property type="entry name" value="NFKB ACTIVATING PROTEIN LIKE"/>
    <property type="match status" value="1"/>
</dbReference>
<evidence type="ECO:0000256" key="1">
    <source>
        <dbReference type="ARBA" id="ARBA00009313"/>
    </source>
</evidence>